<dbReference type="EMBL" id="UINC01111820">
    <property type="protein sequence ID" value="SVC80313.1"/>
    <property type="molecule type" value="Genomic_DNA"/>
</dbReference>
<reference evidence="1" key="1">
    <citation type="submission" date="2018-05" db="EMBL/GenBank/DDBJ databases">
        <authorList>
            <person name="Lanie J.A."/>
            <person name="Ng W.-L."/>
            <person name="Kazmierczak K.M."/>
            <person name="Andrzejewski T.M."/>
            <person name="Davidsen T.M."/>
            <person name="Wayne K.J."/>
            <person name="Tettelin H."/>
            <person name="Glass J.I."/>
            <person name="Rusch D."/>
            <person name="Podicherti R."/>
            <person name="Tsui H.-C.T."/>
            <person name="Winkler M.E."/>
        </authorList>
    </citation>
    <scope>NUCLEOTIDE SEQUENCE</scope>
</reference>
<name>A0A382Q3Y7_9ZZZZ</name>
<sequence>MKQFWFIGVSTGQSMIMRLFSVWAKMLGLSDTCMHGVDLPPGVTGKEVRQAVEKLLEDPDALGALVTTHKLAVWEEAVDLFVEVDEHASRLGEISYISKKKDGRLIGHAKDPITSAKAMGLILKKDHWKNHPQAKALVLGCGGAGTAIIEQLASGMEGSIPKEITGLESNSERLEKVKNDLKESKNLILEQS</sequence>
<evidence type="ECO:0008006" key="2">
    <source>
        <dbReference type="Google" id="ProtNLM"/>
    </source>
</evidence>
<accession>A0A382Q3Y7</accession>
<proteinExistence type="predicted"/>
<dbReference type="Gene3D" id="3.40.50.720">
    <property type="entry name" value="NAD(P)-binding Rossmann-like Domain"/>
    <property type="match status" value="1"/>
</dbReference>
<evidence type="ECO:0000313" key="1">
    <source>
        <dbReference type="EMBL" id="SVC80313.1"/>
    </source>
</evidence>
<feature type="non-terminal residue" evidence="1">
    <location>
        <position position="192"/>
    </location>
</feature>
<protein>
    <recommendedName>
        <fullName evidence="2">Shikimate dehydrogenase substrate binding N-terminal domain-containing protein</fullName>
    </recommendedName>
</protein>
<organism evidence="1">
    <name type="scientific">marine metagenome</name>
    <dbReference type="NCBI Taxonomy" id="408172"/>
    <lineage>
        <taxon>unclassified sequences</taxon>
        <taxon>metagenomes</taxon>
        <taxon>ecological metagenomes</taxon>
    </lineage>
</organism>
<dbReference type="AlphaFoldDB" id="A0A382Q3Y7"/>
<dbReference type="Gene3D" id="3.40.50.10860">
    <property type="entry name" value="Leucine Dehydrogenase, chain A, domain 1"/>
    <property type="match status" value="1"/>
</dbReference>
<gene>
    <name evidence="1" type="ORF">METZ01_LOCUS333167</name>
</gene>